<dbReference type="RefSeq" id="WP_108963386.1">
    <property type="nucleotide sequence ID" value="NZ_QEFB01000013.1"/>
</dbReference>
<keyword evidence="5" id="KW-0472">Membrane</keyword>
<dbReference type="InterPro" id="IPR050482">
    <property type="entry name" value="Sensor_HK_TwoCompSys"/>
</dbReference>
<feature type="transmembrane region" description="Helical" evidence="5">
    <location>
        <begin position="175"/>
        <end position="195"/>
    </location>
</feature>
<evidence type="ECO:0000256" key="2">
    <source>
        <dbReference type="ARBA" id="ARBA00022777"/>
    </source>
</evidence>
<dbReference type="Pfam" id="PF07730">
    <property type="entry name" value="HisKA_3"/>
    <property type="match status" value="1"/>
</dbReference>
<dbReference type="PANTHER" id="PTHR24421">
    <property type="entry name" value="NITRATE/NITRITE SENSOR PROTEIN NARX-RELATED"/>
    <property type="match status" value="1"/>
</dbReference>
<evidence type="ECO:0000313" key="7">
    <source>
        <dbReference type="EMBL" id="PWC06398.1"/>
    </source>
</evidence>
<sequence length="410" mass="44180">MTAQRSAATGTPDEPQREQPARSVQTTWTYTLTSIVFFFVVLDAILLIIAMANYAQSRSTLDAVLLALLIASAAMQVRYCWFLRVGRGGGMPRVGWTVALFAPPALAWVLGLFTPAAGLFAAFPLWMAVNAVAPLLPVTSRRAALLAGGVVSVLHPVLASMLGHPFDTTGMSGSGLLFFYGVLLPAMVLSSLWWWEIVVTLDRHRSAAAELAVAKERLRFASDLHDIQGHHLQVIALKSELAERLLAVDPEAAREHVHETRMIAKQALEETRSLVAGYREVDLAAELENAREVLTATGAECTLQIDALPADAEVRRVLALVVREATTNILRHSAATRASIRLATTTDGVTLEIENNEAALPADAAGRADSSGLVGLRDRVSALDGRLETDLESGRFSLRVDVPARIGARV</sequence>
<dbReference type="Proteomes" id="UP000244962">
    <property type="component" value="Unassembled WGS sequence"/>
</dbReference>
<feature type="transmembrane region" description="Helical" evidence="5">
    <location>
        <begin position="94"/>
        <end position="113"/>
    </location>
</feature>
<feature type="domain" description="Signal transduction histidine kinase subgroup 3 dimerisation and phosphoacceptor" evidence="6">
    <location>
        <begin position="216"/>
        <end position="283"/>
    </location>
</feature>
<evidence type="ECO:0000256" key="5">
    <source>
        <dbReference type="SAM" id="Phobius"/>
    </source>
</evidence>
<dbReference type="GO" id="GO:0000155">
    <property type="term" value="F:phosphorelay sensor kinase activity"/>
    <property type="evidence" value="ECO:0007669"/>
    <property type="project" value="InterPro"/>
</dbReference>
<dbReference type="Gene3D" id="3.30.565.10">
    <property type="entry name" value="Histidine kinase-like ATPase, C-terminal domain"/>
    <property type="match status" value="1"/>
</dbReference>
<keyword evidence="1" id="KW-0808">Transferase</keyword>
<evidence type="ECO:0000313" key="8">
    <source>
        <dbReference type="Proteomes" id="UP000244962"/>
    </source>
</evidence>
<name>A0A2U1TBY2_9MICO</name>
<protein>
    <submittedName>
        <fullName evidence="7">Histidine kinase</fullName>
    </submittedName>
</protein>
<feature type="transmembrane region" description="Helical" evidence="5">
    <location>
        <begin position="27"/>
        <end position="51"/>
    </location>
</feature>
<evidence type="ECO:0000256" key="3">
    <source>
        <dbReference type="ARBA" id="ARBA00023012"/>
    </source>
</evidence>
<feature type="transmembrane region" description="Helical" evidence="5">
    <location>
        <begin position="143"/>
        <end position="163"/>
    </location>
</feature>
<dbReference type="SUPFAM" id="SSF55874">
    <property type="entry name" value="ATPase domain of HSP90 chaperone/DNA topoisomerase II/histidine kinase"/>
    <property type="match status" value="1"/>
</dbReference>
<keyword evidence="3" id="KW-0902">Two-component regulatory system</keyword>
<dbReference type="PANTHER" id="PTHR24421:SF63">
    <property type="entry name" value="SENSOR HISTIDINE KINASE DESK"/>
    <property type="match status" value="1"/>
</dbReference>
<feature type="region of interest" description="Disordered" evidence="4">
    <location>
        <begin position="1"/>
        <end position="22"/>
    </location>
</feature>
<feature type="transmembrane region" description="Helical" evidence="5">
    <location>
        <begin position="119"/>
        <end position="136"/>
    </location>
</feature>
<accession>A0A2U1TBY2</accession>
<keyword evidence="5" id="KW-1133">Transmembrane helix</keyword>
<dbReference type="CDD" id="cd16917">
    <property type="entry name" value="HATPase_UhpB-NarQ-NarX-like"/>
    <property type="match status" value="1"/>
</dbReference>
<dbReference type="InterPro" id="IPR011712">
    <property type="entry name" value="Sig_transdc_His_kin_sub3_dim/P"/>
</dbReference>
<comment type="caution">
    <text evidence="7">The sequence shown here is derived from an EMBL/GenBank/DDBJ whole genome shotgun (WGS) entry which is preliminary data.</text>
</comment>
<evidence type="ECO:0000256" key="1">
    <source>
        <dbReference type="ARBA" id="ARBA00022679"/>
    </source>
</evidence>
<dbReference type="AlphaFoldDB" id="A0A2U1TBY2"/>
<dbReference type="InterPro" id="IPR036890">
    <property type="entry name" value="HATPase_C_sf"/>
</dbReference>
<dbReference type="EMBL" id="QEFB01000013">
    <property type="protein sequence ID" value="PWC06398.1"/>
    <property type="molecule type" value="Genomic_DNA"/>
</dbReference>
<evidence type="ECO:0000256" key="4">
    <source>
        <dbReference type="SAM" id="MobiDB-lite"/>
    </source>
</evidence>
<dbReference type="GO" id="GO:0046983">
    <property type="term" value="F:protein dimerization activity"/>
    <property type="evidence" value="ECO:0007669"/>
    <property type="project" value="InterPro"/>
</dbReference>
<dbReference type="Gene3D" id="1.20.5.1930">
    <property type="match status" value="1"/>
</dbReference>
<evidence type="ECO:0000259" key="6">
    <source>
        <dbReference type="Pfam" id="PF07730"/>
    </source>
</evidence>
<gene>
    <name evidence="7" type="ORF">DF223_12415</name>
</gene>
<organism evidence="7 8">
    <name type="scientific">Mycetocola zhujimingii</name>
    <dbReference type="NCBI Taxonomy" id="2079792"/>
    <lineage>
        <taxon>Bacteria</taxon>
        <taxon>Bacillati</taxon>
        <taxon>Actinomycetota</taxon>
        <taxon>Actinomycetes</taxon>
        <taxon>Micrococcales</taxon>
        <taxon>Microbacteriaceae</taxon>
        <taxon>Mycetocola</taxon>
    </lineage>
</organism>
<keyword evidence="2 7" id="KW-0418">Kinase</keyword>
<feature type="transmembrane region" description="Helical" evidence="5">
    <location>
        <begin position="63"/>
        <end position="82"/>
    </location>
</feature>
<keyword evidence="8" id="KW-1185">Reference proteome</keyword>
<keyword evidence="5" id="KW-0812">Transmembrane</keyword>
<dbReference type="GO" id="GO:0016020">
    <property type="term" value="C:membrane"/>
    <property type="evidence" value="ECO:0007669"/>
    <property type="project" value="InterPro"/>
</dbReference>
<proteinExistence type="predicted"/>
<reference evidence="8" key="1">
    <citation type="submission" date="2018-04" db="EMBL/GenBank/DDBJ databases">
        <authorList>
            <person name="Liu S."/>
            <person name="Wang Z."/>
            <person name="Li J."/>
        </authorList>
    </citation>
    <scope>NUCLEOTIDE SEQUENCE [LARGE SCALE GENOMIC DNA]</scope>
    <source>
        <strain evidence="8">622</strain>
    </source>
</reference>